<feature type="region of interest" description="Disordered" evidence="1">
    <location>
        <begin position="1"/>
        <end position="26"/>
    </location>
</feature>
<dbReference type="Proteomes" id="UP000064183">
    <property type="component" value="Chromosome"/>
</dbReference>
<reference evidence="3 4" key="1">
    <citation type="journal article" date="2012" name="J. Bacteriol.">
        <title>Draft genome sequence of Streptomyces globisporus C-1027, which produces an antitumor antibiotic consisting of a nine-membered enediyne with a chromoprotein.</title>
        <authorList>
            <person name="Wang L."/>
            <person name="Wang S."/>
            <person name="He Q."/>
            <person name="Yu T."/>
            <person name="Li Q."/>
            <person name="Hong B."/>
        </authorList>
    </citation>
    <scope>NUCLEOTIDE SEQUENCE [LARGE SCALE GENOMIC DNA]</scope>
    <source>
        <strain evidence="3 4">C-1027</strain>
    </source>
</reference>
<dbReference type="EMBL" id="CP013738">
    <property type="protein sequence ID" value="ALU91898.1"/>
    <property type="molecule type" value="Genomic_DNA"/>
</dbReference>
<dbReference type="KEGG" id="sgb:WQO_00015"/>
<dbReference type="AlphaFoldDB" id="A0A0U3LTM7"/>
<evidence type="ECO:0000256" key="2">
    <source>
        <dbReference type="SAM" id="Phobius"/>
    </source>
</evidence>
<proteinExistence type="predicted"/>
<keyword evidence="2" id="KW-1133">Transmembrane helix</keyword>
<feature type="transmembrane region" description="Helical" evidence="2">
    <location>
        <begin position="28"/>
        <end position="46"/>
    </location>
</feature>
<evidence type="ECO:0000313" key="3">
    <source>
        <dbReference type="EMBL" id="ALU91898.1"/>
    </source>
</evidence>
<evidence type="ECO:0000313" key="4">
    <source>
        <dbReference type="Proteomes" id="UP000064183"/>
    </source>
</evidence>
<evidence type="ECO:0000256" key="1">
    <source>
        <dbReference type="SAM" id="MobiDB-lite"/>
    </source>
</evidence>
<organism evidence="3 4">
    <name type="scientific">Streptomyces globisporus C-1027</name>
    <dbReference type="NCBI Taxonomy" id="1172567"/>
    <lineage>
        <taxon>Bacteria</taxon>
        <taxon>Bacillati</taxon>
        <taxon>Actinomycetota</taxon>
        <taxon>Actinomycetes</taxon>
        <taxon>Kitasatosporales</taxon>
        <taxon>Streptomycetaceae</taxon>
        <taxon>Streptomyces</taxon>
    </lineage>
</organism>
<keyword evidence="2" id="KW-0812">Transmembrane</keyword>
<name>A0A0U3LTM7_STRGL</name>
<protein>
    <submittedName>
        <fullName evidence="3">Uncharacterized protein</fullName>
    </submittedName>
</protein>
<keyword evidence="2" id="KW-0472">Membrane</keyword>
<gene>
    <name evidence="3" type="ORF">WQO_00015</name>
</gene>
<sequence>MPTGSEKNEEDLASENATGREDRRRRQGLVSMTMLALLIGFATGAGEQLAELLAKVLGA</sequence>
<accession>A0A0U3LTM7</accession>